<dbReference type="AlphaFoldDB" id="A0A7N0ZTS1"/>
<evidence type="ECO:0000256" key="1">
    <source>
        <dbReference type="SAM" id="MobiDB-lite"/>
    </source>
</evidence>
<dbReference type="EnsemblPlants" id="Kaladp0033s0016.1.v1.1">
    <property type="protein sequence ID" value="Kaladp0033s0016.1.v1.1"/>
    <property type="gene ID" value="Kaladp0033s0016.v1.1"/>
</dbReference>
<feature type="compositionally biased region" description="Polar residues" evidence="1">
    <location>
        <begin position="102"/>
        <end position="112"/>
    </location>
</feature>
<dbReference type="Gramene" id="Kaladp0033s0016.1.v1.1">
    <property type="protein sequence ID" value="Kaladp0033s0016.1.v1.1"/>
    <property type="gene ID" value="Kaladp0033s0016.v1.1"/>
</dbReference>
<evidence type="ECO:0000313" key="3">
    <source>
        <dbReference type="Proteomes" id="UP000594263"/>
    </source>
</evidence>
<name>A0A7N0ZTS1_KALFE</name>
<keyword evidence="3" id="KW-1185">Reference proteome</keyword>
<dbReference type="Proteomes" id="UP000594263">
    <property type="component" value="Unplaced"/>
</dbReference>
<proteinExistence type="predicted"/>
<feature type="compositionally biased region" description="Basic residues" evidence="1">
    <location>
        <begin position="85"/>
        <end position="101"/>
    </location>
</feature>
<organism evidence="2 3">
    <name type="scientific">Kalanchoe fedtschenkoi</name>
    <name type="common">Lavender scallops</name>
    <name type="synonym">South American air plant</name>
    <dbReference type="NCBI Taxonomy" id="63787"/>
    <lineage>
        <taxon>Eukaryota</taxon>
        <taxon>Viridiplantae</taxon>
        <taxon>Streptophyta</taxon>
        <taxon>Embryophyta</taxon>
        <taxon>Tracheophyta</taxon>
        <taxon>Spermatophyta</taxon>
        <taxon>Magnoliopsida</taxon>
        <taxon>eudicotyledons</taxon>
        <taxon>Gunneridae</taxon>
        <taxon>Pentapetalae</taxon>
        <taxon>Saxifragales</taxon>
        <taxon>Crassulaceae</taxon>
        <taxon>Kalanchoe</taxon>
    </lineage>
</organism>
<accession>A0A7N0ZTS1</accession>
<evidence type="ECO:0000313" key="2">
    <source>
        <dbReference type="EnsemblPlants" id="Kaladp0033s0016.1.v1.1"/>
    </source>
</evidence>
<reference evidence="2" key="1">
    <citation type="submission" date="2021-01" db="UniProtKB">
        <authorList>
            <consortium name="EnsemblPlants"/>
        </authorList>
    </citation>
    <scope>IDENTIFICATION</scope>
</reference>
<protein>
    <submittedName>
        <fullName evidence="2">Uncharacterized protein</fullName>
    </submittedName>
</protein>
<sequence>MCHSAHSLDQNASKINKLSATLKYYYLNILEDNQFLASGQAKVVDLALAFRRVVSISIFSFLLHSIYEPGQLGNSVQSRVAPKSQPRHRIRRAASPRRCQSRNRSPVASTRLASRHMEHSPDTPMSPSAPRPWYRSTNRMSTNNIELHEPTSSTSHGPTSESRLNLLSRAFTNWVVVSWDR</sequence>
<feature type="region of interest" description="Disordered" evidence="1">
    <location>
        <begin position="74"/>
        <end position="137"/>
    </location>
</feature>